<reference evidence="1" key="1">
    <citation type="journal article" date="2021" name="Proc. Natl. Acad. Sci. U.S.A.">
        <title>A Catalog of Tens of Thousands of Viruses from Human Metagenomes Reveals Hidden Associations with Chronic Diseases.</title>
        <authorList>
            <person name="Tisza M.J."/>
            <person name="Buck C.B."/>
        </authorList>
    </citation>
    <scope>NUCLEOTIDE SEQUENCE</scope>
    <source>
        <strain evidence="1">CtIty1</strain>
    </source>
</reference>
<organism evidence="1">
    <name type="scientific">Myoviridae sp. ctIty1</name>
    <dbReference type="NCBI Taxonomy" id="2827673"/>
    <lineage>
        <taxon>Viruses</taxon>
        <taxon>Duplodnaviria</taxon>
        <taxon>Heunggongvirae</taxon>
        <taxon>Uroviricota</taxon>
        <taxon>Caudoviricetes</taxon>
    </lineage>
</organism>
<dbReference type="EMBL" id="BK032823">
    <property type="protein sequence ID" value="DAF62363.1"/>
    <property type="molecule type" value="Genomic_DNA"/>
</dbReference>
<evidence type="ECO:0000313" key="1">
    <source>
        <dbReference type="EMBL" id="DAF62363.1"/>
    </source>
</evidence>
<proteinExistence type="predicted"/>
<accession>A0A8S5TH43</accession>
<name>A0A8S5TH43_9CAUD</name>
<sequence length="175" mass="20535">MIKEDKEFIPQYDKTDKEENIEVLYLWNMGGIEIKGYNLNDEIVEVYFVYDGCQFLIRSKKQPTYSERFLDVIKALIEGNYSSDIASVIKVAKKVNKPILITSGIYKNSREFTVRLKFPVGEGYCILFMEFDKVDENTLYGIRFSYVLDKDKRIKHGNVASTREIFSYMKDLLEK</sequence>
<protein>
    <submittedName>
        <fullName evidence="1">Uncharacterized protein</fullName>
    </submittedName>
</protein>